<evidence type="ECO:0000313" key="1">
    <source>
        <dbReference type="EMBL" id="SEP54361.1"/>
    </source>
</evidence>
<dbReference type="Proteomes" id="UP000198582">
    <property type="component" value="Unassembled WGS sequence"/>
</dbReference>
<protein>
    <submittedName>
        <fullName evidence="1">Uncharacterized protein</fullName>
    </submittedName>
</protein>
<name>A0A1H8YQT2_9PSEU</name>
<dbReference type="EMBL" id="FOEF01000044">
    <property type="protein sequence ID" value="SEP54361.1"/>
    <property type="molecule type" value="Genomic_DNA"/>
</dbReference>
<proteinExistence type="predicted"/>
<dbReference type="RefSeq" id="WP_091629605.1">
    <property type="nucleotide sequence ID" value="NZ_FOEF01000044.1"/>
</dbReference>
<keyword evidence="2" id="KW-1185">Reference proteome</keyword>
<sequence>MADRPVTSTAARSAGRSGCTEAFNLITDYYAKQPNGEGPGRRVLDIEGHWDCAKAADPDGAQGVVYCGKDGGTGFRIETAPSKGTGTAPSNQRFPNTTQTVQFTGYDTAANMARFQLVTWQPGGPDNGHFVPVPGDTKVYRLPLRANEQVLSASTLCSNDSVTVDGQGRGTQPCTPEQLMQALTGATPPLAEIQVDGNDSIAVVKEIYQP</sequence>
<gene>
    <name evidence="1" type="ORF">SAMN04489732_14420</name>
</gene>
<dbReference type="AlphaFoldDB" id="A0A1H8YQT2"/>
<organism evidence="1 2">
    <name type="scientific">Amycolatopsis saalfeldensis</name>
    <dbReference type="NCBI Taxonomy" id="394193"/>
    <lineage>
        <taxon>Bacteria</taxon>
        <taxon>Bacillati</taxon>
        <taxon>Actinomycetota</taxon>
        <taxon>Actinomycetes</taxon>
        <taxon>Pseudonocardiales</taxon>
        <taxon>Pseudonocardiaceae</taxon>
        <taxon>Amycolatopsis</taxon>
    </lineage>
</organism>
<reference evidence="1 2" key="1">
    <citation type="submission" date="2016-10" db="EMBL/GenBank/DDBJ databases">
        <authorList>
            <person name="de Groot N.N."/>
        </authorList>
    </citation>
    <scope>NUCLEOTIDE SEQUENCE [LARGE SCALE GENOMIC DNA]</scope>
    <source>
        <strain evidence="1 2">DSM 44993</strain>
    </source>
</reference>
<evidence type="ECO:0000313" key="2">
    <source>
        <dbReference type="Proteomes" id="UP000198582"/>
    </source>
</evidence>
<dbReference type="OrthoDB" id="3606402at2"/>
<accession>A0A1H8YQT2</accession>